<sequence>MLYILEGNECNFKSTVAEKLSKQLNIPIVKGSSFEFSQCTNEVLFERFKQLAELDNVIIDRFIYSNRVYASLYEDYAILTDEQRGEIESLIKNKATVYYLFADSNVIETRIKQRGDDYVVPEMVSKINNLYDQTMSAAKVKVVAYDTNDWSSDEIVGDIV</sequence>
<comment type="caution">
    <text evidence="1">The sequence shown here is derived from an EMBL/GenBank/DDBJ whole genome shotgun (WGS) entry which is preliminary data.</text>
</comment>
<evidence type="ECO:0000313" key="1">
    <source>
        <dbReference type="EMBL" id="MED3562399.1"/>
    </source>
</evidence>
<evidence type="ECO:0000313" key="2">
    <source>
        <dbReference type="Proteomes" id="UP001330749"/>
    </source>
</evidence>
<dbReference type="SUPFAM" id="SSF52540">
    <property type="entry name" value="P-loop containing nucleoside triphosphate hydrolases"/>
    <property type="match status" value="1"/>
</dbReference>
<dbReference type="InterPro" id="IPR027417">
    <property type="entry name" value="P-loop_NTPase"/>
</dbReference>
<dbReference type="Gene3D" id="3.40.50.300">
    <property type="entry name" value="P-loop containing nucleotide triphosphate hydrolases"/>
    <property type="match status" value="1"/>
</dbReference>
<gene>
    <name evidence="1" type="ORF">P4447_08015</name>
</gene>
<keyword evidence="1" id="KW-0418">Kinase</keyword>
<keyword evidence="1" id="KW-0808">Transferase</keyword>
<organism evidence="1 2">
    <name type="scientific">Bacillus xiapuensis</name>
    <dbReference type="NCBI Taxonomy" id="2014075"/>
    <lineage>
        <taxon>Bacteria</taxon>
        <taxon>Bacillati</taxon>
        <taxon>Bacillota</taxon>
        <taxon>Bacilli</taxon>
        <taxon>Bacillales</taxon>
        <taxon>Bacillaceae</taxon>
        <taxon>Bacillus</taxon>
    </lineage>
</organism>
<dbReference type="GO" id="GO:0016301">
    <property type="term" value="F:kinase activity"/>
    <property type="evidence" value="ECO:0007669"/>
    <property type="project" value="UniProtKB-KW"/>
</dbReference>
<protein>
    <submittedName>
        <fullName evidence="1">Deoxynucleoside kinase</fullName>
    </submittedName>
</protein>
<name>A0ABU6N8P7_9BACI</name>
<dbReference type="Proteomes" id="UP001330749">
    <property type="component" value="Unassembled WGS sequence"/>
</dbReference>
<keyword evidence="2" id="KW-1185">Reference proteome</keyword>
<proteinExistence type="predicted"/>
<dbReference type="RefSeq" id="WP_327967322.1">
    <property type="nucleotide sequence ID" value="NZ_JARMQG010000084.1"/>
</dbReference>
<dbReference type="EMBL" id="JARMQG010000084">
    <property type="protein sequence ID" value="MED3562399.1"/>
    <property type="molecule type" value="Genomic_DNA"/>
</dbReference>
<reference evidence="1 2" key="1">
    <citation type="submission" date="2023-03" db="EMBL/GenBank/DDBJ databases">
        <title>Bacillus Genome Sequencing.</title>
        <authorList>
            <person name="Dunlap C."/>
        </authorList>
    </citation>
    <scope>NUCLEOTIDE SEQUENCE [LARGE SCALE GENOMIC DNA]</scope>
    <source>
        <strain evidence="1 2">B-14544</strain>
    </source>
</reference>
<accession>A0ABU6N8P7</accession>